<reference evidence="8" key="1">
    <citation type="submission" date="2022-11" db="EMBL/GenBank/DDBJ databases">
        <title>Centuries of genome instability and evolution in soft-shell clam transmissible cancer (bioRxiv).</title>
        <authorList>
            <person name="Hart S.F.M."/>
            <person name="Yonemitsu M.A."/>
            <person name="Giersch R.M."/>
            <person name="Beal B.F."/>
            <person name="Arriagada G."/>
            <person name="Davis B.W."/>
            <person name="Ostrander E.A."/>
            <person name="Goff S.P."/>
            <person name="Metzger M.J."/>
        </authorList>
    </citation>
    <scope>NUCLEOTIDE SEQUENCE</scope>
    <source>
        <strain evidence="8">MELC-2E11</strain>
        <tissue evidence="8">Siphon/mantle</tissue>
    </source>
</reference>
<sequence length="1495" mass="167094">SFQGINLFSQRLLNHAGCEPCDPIQPIRARRGEMSQSTVTEKRTVISSSSTSGGGGYESLEDIPYKANLGSRSSNIMTRSSLPMRSSSGGGTSIVRTVEYGYGSSMGGMGPGGYTNVSNTGVSNVKNTREREKKDLQDLNERFANYIEKVRFLEAQNRKLGSELDELRSKWGKETSHIKQMYEAELAEARRLIDDLSKDKAALEIKMSSVQEQNAEINRQLDEAKKYRQQDREIMNKQNQQLADLESELNMLRRTIESLETERGRDKATINRLQQEVDKLRIDLNNETLAHLDAENRRQTLEEEMEFMKKVHEQELKELAALAYRDTTAENREYWKNELGQAIRDIQSEYDAKVEQLRGDMEGFYNLKIQEFRTGATKQNMEVTHVREENKKIVKQMSDLRGKYADLEARNAQLEKQYRDVMRELDSKDEAHMMEVTQFKEEISKLRVEMEGILQELQTLMDAKLSLELEICAYRKLLEGEENSLEIKSSIEPDVIDEVVDKTEDKVEETVVLSEQEEKQIIQEPAVVETSPAKESPVKPISGTNVDAKPDSLEIKSCIEPSVTDEVVDKTEDKVEETVVSSEQEKTEIIQESAGEETTPTKESPEKPIPGTNVDAKPDSLEIKSSIEPDTIDEVVDKTEDKLEETVVSSEQEKTEIIQESAGEETTPTKESPEKPIPGTNVDAKPDSLEIKSSIEPELIDEVIDKTEDKLEETVVLSEQEEKQIFQEPAVVETSPTKESPVEPVPGTNVDAESDTMAIPSNIEPELKHEVIENGSLKDSANEQPNTETQEEAPSELQPNDAKPVELPVESNENSEKDVLIKETNVMQTSVYQESDNQTIEKQGINVALGTEQHTELASESTSKLDGTDTGAGHEVVDKTEDKEVETVVLSEQVEKQILQEPAVVETSPAKESQDEPIPSTNIGAEPDSLEIESSTEPEINDQVVDNATVEDSANGQQNTVTQKETSSEIQTKDTQSVALPVQSTENVEKDVLIKETNVMQTSVYAESDNQTIEKQEISVALETATALIDDICEPGNIENEPPKTEESVDVKDTDKTADNNPETMQEANAQSPAVVDQKTESTNETVEEQIKTEPENYQDTKEEPIENKDVESNASEQSVIAFTKDKHESNIEIVEKAEEVSESSKDSTAHDLVAEKESITDEIVSADIARDIPLESSNLEQAQTDDIKEETIISSSTPPSTPITESAKTEEQESETSETKDLKNESFEDQSKTHHAKVVSFESDVLKEQPVHEAELKSSPKESTENADNEIKVGQTNEQAMSVEETTVIETKSDTVENNVNTTETHEVHTKSMADIMQQSMHEDLQETVSVINGDNTHDDNESNAEETDDANDNTKTADEPKTKEDVTVNGVKDDTPETNDNQAKLDEEERFKALIKGNDTQMSMKMMRGEVSAKTTYQRTSTGPIAISEVSPEGKFIMLENTSSGPNRKVGLWLIQLCIFICNPFVGFKYVLRLVVIQLYAGRRRYISEYCIV</sequence>
<comment type="similarity">
    <text evidence="3">Belongs to the intermediate filament family.</text>
</comment>
<protein>
    <submittedName>
        <fullName evidence="8">NF60-like protein</fullName>
    </submittedName>
</protein>
<feature type="region of interest" description="Disordered" evidence="5">
    <location>
        <begin position="951"/>
        <end position="978"/>
    </location>
</feature>
<proteinExistence type="inferred from homology"/>
<feature type="compositionally biased region" description="Basic and acidic residues" evidence="5">
    <location>
        <begin position="635"/>
        <end position="657"/>
    </location>
</feature>
<dbReference type="Gene3D" id="1.20.5.1160">
    <property type="entry name" value="Vasodilator-stimulated phosphoprotein"/>
    <property type="match status" value="2"/>
</dbReference>
<dbReference type="PROSITE" id="PS51842">
    <property type="entry name" value="IF_ROD_2"/>
    <property type="match status" value="1"/>
</dbReference>
<keyword evidence="9" id="KW-1185">Reference proteome</keyword>
<feature type="compositionally biased region" description="Polar residues" evidence="5">
    <location>
        <begin position="1059"/>
        <end position="1072"/>
    </location>
</feature>
<feature type="region of interest" description="Disordered" evidence="5">
    <location>
        <begin position="530"/>
        <end position="549"/>
    </location>
</feature>
<feature type="compositionally biased region" description="Polar residues" evidence="5">
    <location>
        <begin position="856"/>
        <end position="865"/>
    </location>
</feature>
<feature type="non-terminal residue" evidence="8">
    <location>
        <position position="1"/>
    </location>
</feature>
<dbReference type="InterPro" id="IPR018039">
    <property type="entry name" value="IF_conserved"/>
</dbReference>
<feature type="compositionally biased region" description="Basic and acidic residues" evidence="5">
    <location>
        <begin position="1357"/>
        <end position="1377"/>
    </location>
</feature>
<dbReference type="Gene3D" id="2.60.40.1260">
    <property type="entry name" value="Lamin Tail domain"/>
    <property type="match status" value="1"/>
</dbReference>
<dbReference type="Proteomes" id="UP001164746">
    <property type="component" value="Chromosome 17"/>
</dbReference>
<evidence type="ECO:0000313" key="9">
    <source>
        <dbReference type="Proteomes" id="UP001164746"/>
    </source>
</evidence>
<feature type="coiled-coil region" evidence="4">
    <location>
        <begin position="390"/>
        <end position="463"/>
    </location>
</feature>
<feature type="transmembrane region" description="Helical" evidence="6">
    <location>
        <begin position="1452"/>
        <end position="1478"/>
    </location>
</feature>
<evidence type="ECO:0000256" key="2">
    <source>
        <dbReference type="ARBA" id="ARBA00023054"/>
    </source>
</evidence>
<feature type="region of interest" description="Disordered" evidence="5">
    <location>
        <begin position="718"/>
        <end position="820"/>
    </location>
</feature>
<dbReference type="InterPro" id="IPR039008">
    <property type="entry name" value="IF_rod_dom"/>
</dbReference>
<dbReference type="PANTHER" id="PTHR45721:SF12">
    <property type="entry name" value="INTERMEDIATE FILAMENT PROTEIN IFA-1"/>
    <property type="match status" value="1"/>
</dbReference>
<evidence type="ECO:0000259" key="7">
    <source>
        <dbReference type="PROSITE" id="PS51842"/>
    </source>
</evidence>
<feature type="compositionally biased region" description="Basic and acidic residues" evidence="5">
    <location>
        <begin position="1124"/>
        <end position="1160"/>
    </location>
</feature>
<feature type="compositionally biased region" description="Basic and acidic residues" evidence="5">
    <location>
        <begin position="1208"/>
        <end position="1233"/>
    </location>
</feature>
<dbReference type="InterPro" id="IPR036415">
    <property type="entry name" value="Lamin_tail_dom_sf"/>
</dbReference>
<dbReference type="EMBL" id="CP111028">
    <property type="protein sequence ID" value="WAR31663.1"/>
    <property type="molecule type" value="Genomic_DNA"/>
</dbReference>
<feature type="compositionally biased region" description="Polar residues" evidence="5">
    <location>
        <begin position="1176"/>
        <end position="1185"/>
    </location>
</feature>
<accession>A0ABY7GBA0</accession>
<evidence type="ECO:0000256" key="4">
    <source>
        <dbReference type="SAM" id="Coils"/>
    </source>
</evidence>
<name>A0ABY7GBA0_MYAAR</name>
<feature type="compositionally biased region" description="Basic and acidic residues" evidence="5">
    <location>
        <begin position="578"/>
        <end position="589"/>
    </location>
</feature>
<organism evidence="8 9">
    <name type="scientific">Mya arenaria</name>
    <name type="common">Soft-shell clam</name>
    <dbReference type="NCBI Taxonomy" id="6604"/>
    <lineage>
        <taxon>Eukaryota</taxon>
        <taxon>Metazoa</taxon>
        <taxon>Spiralia</taxon>
        <taxon>Lophotrochozoa</taxon>
        <taxon>Mollusca</taxon>
        <taxon>Bivalvia</taxon>
        <taxon>Autobranchia</taxon>
        <taxon>Heteroconchia</taxon>
        <taxon>Euheterodonta</taxon>
        <taxon>Imparidentia</taxon>
        <taxon>Neoheterodontei</taxon>
        <taxon>Myida</taxon>
        <taxon>Myoidea</taxon>
        <taxon>Myidae</taxon>
        <taxon>Mya</taxon>
    </lineage>
</organism>
<feature type="region of interest" description="Disordered" evidence="5">
    <location>
        <begin position="851"/>
        <end position="936"/>
    </location>
</feature>
<feature type="compositionally biased region" description="Basic and acidic residues" evidence="5">
    <location>
        <begin position="1089"/>
        <end position="1112"/>
    </location>
</feature>
<evidence type="ECO:0000313" key="8">
    <source>
        <dbReference type="EMBL" id="WAR31663.1"/>
    </source>
</evidence>
<dbReference type="Pfam" id="PF00038">
    <property type="entry name" value="Filament"/>
    <property type="match status" value="1"/>
</dbReference>
<feature type="domain" description="IF rod" evidence="7">
    <location>
        <begin position="132"/>
        <end position="485"/>
    </location>
</feature>
<evidence type="ECO:0000256" key="6">
    <source>
        <dbReference type="SAM" id="Phobius"/>
    </source>
</evidence>
<gene>
    <name evidence="8" type="ORF">MAR_034205</name>
</gene>
<feature type="compositionally biased region" description="Acidic residues" evidence="5">
    <location>
        <begin position="1343"/>
        <end position="1353"/>
    </location>
</feature>
<feature type="compositionally biased region" description="Polar residues" evidence="5">
    <location>
        <begin position="1275"/>
        <end position="1291"/>
    </location>
</feature>
<feature type="compositionally biased region" description="Polar residues" evidence="5">
    <location>
        <begin position="777"/>
        <end position="788"/>
    </location>
</feature>
<keyword evidence="2 4" id="KW-0175">Coiled coil</keyword>
<dbReference type="Gene3D" id="1.20.5.500">
    <property type="entry name" value="Single helix bin"/>
    <property type="match status" value="1"/>
</dbReference>
<feature type="compositionally biased region" description="Basic and acidic residues" evidence="5">
    <location>
        <begin position="1245"/>
        <end position="1265"/>
    </location>
</feature>
<dbReference type="SMART" id="SM01391">
    <property type="entry name" value="Filament"/>
    <property type="match status" value="1"/>
</dbReference>
<evidence type="ECO:0000256" key="1">
    <source>
        <dbReference type="ARBA" id="ARBA00022754"/>
    </source>
</evidence>
<feature type="region of interest" description="Disordered" evidence="5">
    <location>
        <begin position="578"/>
        <end position="694"/>
    </location>
</feature>
<feature type="compositionally biased region" description="Basic and acidic residues" evidence="5">
    <location>
        <begin position="684"/>
        <end position="694"/>
    </location>
</feature>
<feature type="region of interest" description="Disordered" evidence="5">
    <location>
        <begin position="1034"/>
        <end position="1310"/>
    </location>
</feature>
<feature type="compositionally biased region" description="Basic and acidic residues" evidence="5">
    <location>
        <begin position="1041"/>
        <end position="1058"/>
    </location>
</feature>
<feature type="compositionally biased region" description="Low complexity" evidence="5">
    <location>
        <begin position="1193"/>
        <end position="1207"/>
    </location>
</feature>
<feature type="coiled-coil region" evidence="4">
    <location>
        <begin position="122"/>
        <end position="318"/>
    </location>
</feature>
<feature type="compositionally biased region" description="Basic and acidic residues" evidence="5">
    <location>
        <begin position="616"/>
        <end position="627"/>
    </location>
</feature>
<evidence type="ECO:0000256" key="5">
    <source>
        <dbReference type="SAM" id="MobiDB-lite"/>
    </source>
</evidence>
<dbReference type="Gene3D" id="1.20.5.170">
    <property type="match status" value="1"/>
</dbReference>
<keyword evidence="1 3" id="KW-0403">Intermediate filament</keyword>
<feature type="compositionally biased region" description="Basic and acidic residues" evidence="5">
    <location>
        <begin position="875"/>
        <end position="886"/>
    </location>
</feature>
<dbReference type="PANTHER" id="PTHR45721">
    <property type="entry name" value="LAMIN DM0-RELATED"/>
    <property type="match status" value="1"/>
</dbReference>
<dbReference type="SUPFAM" id="SSF64593">
    <property type="entry name" value="Intermediate filament protein, coiled coil region"/>
    <property type="match status" value="2"/>
</dbReference>
<evidence type="ECO:0000256" key="3">
    <source>
        <dbReference type="RuleBase" id="RU000685"/>
    </source>
</evidence>
<feature type="region of interest" description="Disordered" evidence="5">
    <location>
        <begin position="1334"/>
        <end position="1383"/>
    </location>
</feature>
<feature type="region of interest" description="Disordered" evidence="5">
    <location>
        <begin position="32"/>
        <end position="60"/>
    </location>
</feature>
<keyword evidence="6" id="KW-0472">Membrane</keyword>
<dbReference type="PROSITE" id="PS00226">
    <property type="entry name" value="IF_ROD_1"/>
    <property type="match status" value="1"/>
</dbReference>
<keyword evidence="6" id="KW-1133">Transmembrane helix</keyword>
<dbReference type="SUPFAM" id="SSF74853">
    <property type="entry name" value="Lamin A/C globular tail domain"/>
    <property type="match status" value="1"/>
</dbReference>
<keyword evidence="6" id="KW-0812">Transmembrane</keyword>